<evidence type="ECO:0000256" key="1">
    <source>
        <dbReference type="ARBA" id="ARBA00007274"/>
    </source>
</evidence>
<evidence type="ECO:0000259" key="6">
    <source>
        <dbReference type="SMART" id="SM01266"/>
    </source>
</evidence>
<keyword evidence="2 5" id="KW-0808">Transferase</keyword>
<dbReference type="InterPro" id="IPR011004">
    <property type="entry name" value="Trimer_LpxA-like_sf"/>
</dbReference>
<dbReference type="InterPro" id="IPR001451">
    <property type="entry name" value="Hexapep"/>
</dbReference>
<sequence>MTEQEKMKKGYIWEDDEENMALQAHTKGFVRQFNTLPPEDMEGRAALLKEIFGEVGENVWIVPPLTVAVGKYVSIGEGTYANMNLTLIDDWKITIGKHVLFGPNVTLCTTGHPIHPQHRGDGMYSFPITVGDNVWLGANVIVLPGVTIGENSVIGAGSVVTKDIPANVIAFGSPCKVYREINQRDAEYYFKDRRFDEQPK</sequence>
<dbReference type="PANTHER" id="PTHR43017">
    <property type="entry name" value="GALACTOSIDE O-ACETYLTRANSFERASE"/>
    <property type="match status" value="1"/>
</dbReference>
<dbReference type="FunFam" id="2.160.10.10:FF:000025">
    <property type="entry name" value="Hexapeptide-repeat containing-acetyltransferase"/>
    <property type="match status" value="1"/>
</dbReference>
<dbReference type="SMART" id="SM01266">
    <property type="entry name" value="Mac"/>
    <property type="match status" value="1"/>
</dbReference>
<dbReference type="Proteomes" id="UP001154420">
    <property type="component" value="Unassembled WGS sequence"/>
</dbReference>
<dbReference type="InterPro" id="IPR039369">
    <property type="entry name" value="LacA-like"/>
</dbReference>
<evidence type="ECO:0000256" key="5">
    <source>
        <dbReference type="RuleBase" id="RU367021"/>
    </source>
</evidence>
<dbReference type="InterPro" id="IPR024688">
    <property type="entry name" value="Mac_dom"/>
</dbReference>
<dbReference type="EC" id="2.3.1.-" evidence="5"/>
<dbReference type="AlphaFoldDB" id="A0A9X5BGT9"/>
<dbReference type="RefSeq" id="WP_160560711.1">
    <property type="nucleotide sequence ID" value="NZ_QZDT01000022.1"/>
</dbReference>
<dbReference type="OrthoDB" id="9812571at2"/>
<keyword evidence="8" id="KW-1185">Reference proteome</keyword>
<dbReference type="GO" id="GO:0008870">
    <property type="term" value="F:galactoside O-acetyltransferase activity"/>
    <property type="evidence" value="ECO:0007669"/>
    <property type="project" value="TreeGrafter"/>
</dbReference>
<keyword evidence="3" id="KW-0677">Repeat</keyword>
<dbReference type="PANTHER" id="PTHR43017:SF1">
    <property type="entry name" value="ACETYLTRANSFERASE YJL218W-RELATED"/>
    <property type="match status" value="1"/>
</dbReference>
<evidence type="ECO:0000313" key="8">
    <source>
        <dbReference type="Proteomes" id="UP001154420"/>
    </source>
</evidence>
<dbReference type="Gene3D" id="2.160.10.10">
    <property type="entry name" value="Hexapeptide repeat proteins"/>
    <property type="match status" value="1"/>
</dbReference>
<dbReference type="CDD" id="cd03357">
    <property type="entry name" value="LbH_MAT_GAT"/>
    <property type="match status" value="1"/>
</dbReference>
<evidence type="ECO:0000256" key="2">
    <source>
        <dbReference type="ARBA" id="ARBA00022679"/>
    </source>
</evidence>
<keyword evidence="4 5" id="KW-0012">Acyltransferase</keyword>
<accession>A0A9X5BGT9</accession>
<comment type="caution">
    <text evidence="7">The sequence shown here is derived from an EMBL/GenBank/DDBJ whole genome shotgun (WGS) entry which is preliminary data.</text>
</comment>
<dbReference type="SUPFAM" id="SSF51161">
    <property type="entry name" value="Trimeric LpxA-like enzymes"/>
    <property type="match status" value="1"/>
</dbReference>
<evidence type="ECO:0000256" key="4">
    <source>
        <dbReference type="ARBA" id="ARBA00023315"/>
    </source>
</evidence>
<name>A0A9X5BGT9_9FIRM</name>
<dbReference type="PROSITE" id="PS00101">
    <property type="entry name" value="HEXAPEP_TRANSFERASES"/>
    <property type="match status" value="1"/>
</dbReference>
<proteinExistence type="inferred from homology"/>
<comment type="similarity">
    <text evidence="1 5">Belongs to the transferase hexapeptide repeat family.</text>
</comment>
<protein>
    <recommendedName>
        <fullName evidence="5">Acetyltransferase</fullName>
        <ecNumber evidence="5">2.3.1.-</ecNumber>
    </recommendedName>
</protein>
<dbReference type="Pfam" id="PF12464">
    <property type="entry name" value="Mac"/>
    <property type="match status" value="1"/>
</dbReference>
<feature type="domain" description="Maltose/galactoside acetyltransferase" evidence="6">
    <location>
        <begin position="4"/>
        <end position="57"/>
    </location>
</feature>
<dbReference type="EMBL" id="QZDT01000022">
    <property type="protein sequence ID" value="NBJ93635.1"/>
    <property type="molecule type" value="Genomic_DNA"/>
</dbReference>
<dbReference type="Pfam" id="PF00132">
    <property type="entry name" value="Hexapep"/>
    <property type="match status" value="1"/>
</dbReference>
<evidence type="ECO:0000313" key="7">
    <source>
        <dbReference type="EMBL" id="NBJ93635.1"/>
    </source>
</evidence>
<gene>
    <name evidence="7" type="ORF">D5281_13795</name>
</gene>
<dbReference type="InterPro" id="IPR018357">
    <property type="entry name" value="Hexapep_transf_CS"/>
</dbReference>
<reference evidence="7" key="1">
    <citation type="submission" date="2018-09" db="EMBL/GenBank/DDBJ databases">
        <title>Murine metabolic-syndrome-specific gut microbial biobank.</title>
        <authorList>
            <person name="Liu C."/>
        </authorList>
    </citation>
    <scope>NUCLEOTIDE SEQUENCE</scope>
    <source>
        <strain evidence="7">D42-62</strain>
    </source>
</reference>
<evidence type="ECO:0000256" key="3">
    <source>
        <dbReference type="ARBA" id="ARBA00022737"/>
    </source>
</evidence>
<organism evidence="7 8">
    <name type="scientific">Parablautia muri</name>
    <dbReference type="NCBI Taxonomy" id="2320879"/>
    <lineage>
        <taxon>Bacteria</taxon>
        <taxon>Bacillati</taxon>
        <taxon>Bacillota</taxon>
        <taxon>Clostridia</taxon>
        <taxon>Lachnospirales</taxon>
        <taxon>Lachnospiraceae</taxon>
        <taxon>Parablautia</taxon>
    </lineage>
</organism>